<dbReference type="GO" id="GO:0003723">
    <property type="term" value="F:RNA binding"/>
    <property type="evidence" value="ECO:0007669"/>
    <property type="project" value="UniProtKB-UniRule"/>
</dbReference>
<evidence type="ECO:0000256" key="2">
    <source>
        <dbReference type="PROSITE-ProRule" id="PRU00176"/>
    </source>
</evidence>
<comment type="caution">
    <text evidence="6">The sequence shown here is derived from an EMBL/GenBank/DDBJ whole genome shotgun (WGS) entry which is preliminary data.</text>
</comment>
<dbReference type="PANTHER" id="PTHR11176">
    <property type="entry name" value="BOULE-RELATED"/>
    <property type="match status" value="1"/>
</dbReference>
<dbReference type="Proteomes" id="UP001604336">
    <property type="component" value="Unassembled WGS sequence"/>
</dbReference>
<name>A0ABD1SDE1_9LAMI</name>
<dbReference type="SUPFAM" id="SSF54928">
    <property type="entry name" value="RNA-binding domain, RBD"/>
    <property type="match status" value="2"/>
</dbReference>
<dbReference type="EMBL" id="JBFOLK010000007">
    <property type="protein sequence ID" value="KAL2498767.1"/>
    <property type="molecule type" value="Genomic_DNA"/>
</dbReference>
<gene>
    <name evidence="5" type="ORF">Adt_24306</name>
    <name evidence="6" type="ORF">Adt_24317</name>
</gene>
<dbReference type="PROSITE" id="PS50102">
    <property type="entry name" value="RRM"/>
    <property type="match status" value="2"/>
</dbReference>
<keyword evidence="1 2" id="KW-0694">RNA-binding</keyword>
<keyword evidence="7" id="KW-1185">Reference proteome</keyword>
<dbReference type="SMART" id="SM00360">
    <property type="entry name" value="RRM"/>
    <property type="match status" value="2"/>
</dbReference>
<sequence length="497" mass="51102">MAKSRLKKRKLANKSTTPPPKFDKKLKNKNKSKSKTQLRDSDSESDPQTKLQPLLEPYSKDQLITLVTDLCLSHNSLFSIIKAAADKDISHRKIFVYGLGWDTTHNSLESVLQSFGEIEELNIVNDRATGKCKGYAFVTFRTRQSAKKLLENPKINIGNRIVSCQLASAGPNASAPGTVTQLPSSTDYANRKIYVSNVPVNASAEQLRGFFEKFGEIESGPTGLDPTTGKFKGYAIFLYKTLEGAKRVLEEPYKVFEGQQLHCQKATEGKSKVGSGAASITTALQPVQPLMLAAAASQQAQNLALLGQQTGFMNPLYGGGLIGNANLGGLMGGYYGMMGGQLQGLGLGAYSGTGAGSGGSSGAMLPGLGLGAYGGAGAGSGGSSGAMLPGLGLGGYSGAGAGSGGSSGAMLQGLGLGAYNGAGAGGSSGAMLQGLGFGTYSGAGAGSGGSSAAMLLGLQHVYPRMQSGQTSSLAKSPRTGSGGYSANLWYDSFLIFV</sequence>
<dbReference type="InterPro" id="IPR035979">
    <property type="entry name" value="RBD_domain_sf"/>
</dbReference>
<dbReference type="InterPro" id="IPR012677">
    <property type="entry name" value="Nucleotide-bd_a/b_plait_sf"/>
</dbReference>
<protein>
    <submittedName>
        <fullName evidence="6">UBP1-associated protein 2B</fullName>
    </submittedName>
</protein>
<dbReference type="EMBL" id="JBFOLK010000007">
    <property type="protein sequence ID" value="KAL2498756.1"/>
    <property type="molecule type" value="Genomic_DNA"/>
</dbReference>
<dbReference type="Pfam" id="PF00076">
    <property type="entry name" value="RRM_1"/>
    <property type="match status" value="2"/>
</dbReference>
<evidence type="ECO:0000313" key="5">
    <source>
        <dbReference type="EMBL" id="KAL2498756.1"/>
    </source>
</evidence>
<proteinExistence type="predicted"/>
<organism evidence="6 7">
    <name type="scientific">Abeliophyllum distichum</name>
    <dbReference type="NCBI Taxonomy" id="126358"/>
    <lineage>
        <taxon>Eukaryota</taxon>
        <taxon>Viridiplantae</taxon>
        <taxon>Streptophyta</taxon>
        <taxon>Embryophyta</taxon>
        <taxon>Tracheophyta</taxon>
        <taxon>Spermatophyta</taxon>
        <taxon>Magnoliopsida</taxon>
        <taxon>eudicotyledons</taxon>
        <taxon>Gunneridae</taxon>
        <taxon>Pentapetalae</taxon>
        <taxon>asterids</taxon>
        <taxon>lamiids</taxon>
        <taxon>Lamiales</taxon>
        <taxon>Oleaceae</taxon>
        <taxon>Forsythieae</taxon>
        <taxon>Abeliophyllum</taxon>
    </lineage>
</organism>
<feature type="domain" description="RRM" evidence="4">
    <location>
        <begin position="191"/>
        <end position="268"/>
    </location>
</feature>
<dbReference type="InterPro" id="IPR000504">
    <property type="entry name" value="RRM_dom"/>
</dbReference>
<feature type="domain" description="RRM" evidence="4">
    <location>
        <begin position="92"/>
        <end position="169"/>
    </location>
</feature>
<evidence type="ECO:0000256" key="1">
    <source>
        <dbReference type="ARBA" id="ARBA00022884"/>
    </source>
</evidence>
<feature type="compositionally biased region" description="Basic residues" evidence="3">
    <location>
        <begin position="1"/>
        <end position="12"/>
    </location>
</feature>
<feature type="region of interest" description="Disordered" evidence="3">
    <location>
        <begin position="1"/>
        <end position="52"/>
    </location>
</feature>
<accession>A0ABD1SDE1</accession>
<reference evidence="7" key="2">
    <citation type="submission" date="2024-07" db="EMBL/GenBank/DDBJ databases">
        <title>Two chromosome-level genome assemblies of Korean endemic species Abeliophyllum distichum and Forsythia ovata (Oleaceae).</title>
        <authorList>
            <person name="Jang H."/>
        </authorList>
    </citation>
    <scope>NUCLEOTIDE SEQUENCE [LARGE SCALE GENOMIC DNA]</scope>
</reference>
<evidence type="ECO:0000313" key="7">
    <source>
        <dbReference type="Proteomes" id="UP001604336"/>
    </source>
</evidence>
<dbReference type="Gene3D" id="3.30.70.330">
    <property type="match status" value="2"/>
</dbReference>
<evidence type="ECO:0000313" key="6">
    <source>
        <dbReference type="EMBL" id="KAL2498767.1"/>
    </source>
</evidence>
<feature type="compositionally biased region" description="Basic residues" evidence="3">
    <location>
        <begin position="24"/>
        <end position="36"/>
    </location>
</feature>
<evidence type="ECO:0000256" key="3">
    <source>
        <dbReference type="SAM" id="MobiDB-lite"/>
    </source>
</evidence>
<reference evidence="6" key="1">
    <citation type="submission" date="2024-07" db="EMBL/GenBank/DDBJ databases">
        <title>Two chromosome-level genome assemblies of Korean endemic species Abeliophyllum distichum and Forsythia ovata (Oleaceae).</title>
        <authorList>
            <person name="Mun J.H."/>
        </authorList>
    </citation>
    <scope>NUCLEOTIDE SEQUENCE</scope>
    <source>
        <strain evidence="6">KNKB198505000391</strain>
        <tissue evidence="6">Leaf</tissue>
    </source>
</reference>
<dbReference type="AlphaFoldDB" id="A0ABD1SDE1"/>
<dbReference type="PANTHER" id="PTHR11176:SF57">
    <property type="entry name" value="PROTEIN BOULE"/>
    <property type="match status" value="1"/>
</dbReference>
<evidence type="ECO:0000259" key="4">
    <source>
        <dbReference type="PROSITE" id="PS50102"/>
    </source>
</evidence>